<evidence type="ECO:0000256" key="3">
    <source>
        <dbReference type="ARBA" id="ARBA00022723"/>
    </source>
</evidence>
<evidence type="ECO:0000256" key="4">
    <source>
        <dbReference type="ARBA" id="ARBA00022741"/>
    </source>
</evidence>
<feature type="non-terminal residue" evidence="9">
    <location>
        <position position="1"/>
    </location>
</feature>
<dbReference type="InterPro" id="IPR002133">
    <property type="entry name" value="S-AdoMet_synthetase"/>
</dbReference>
<evidence type="ECO:0000313" key="9">
    <source>
        <dbReference type="EMBL" id="MFC5655055.1"/>
    </source>
</evidence>
<evidence type="ECO:0000313" key="10">
    <source>
        <dbReference type="Proteomes" id="UP001596065"/>
    </source>
</evidence>
<evidence type="ECO:0000256" key="5">
    <source>
        <dbReference type="ARBA" id="ARBA00022840"/>
    </source>
</evidence>
<dbReference type="SUPFAM" id="SSF55973">
    <property type="entry name" value="S-adenosylmethionine synthetase"/>
    <property type="match status" value="1"/>
</dbReference>
<dbReference type="InterPro" id="IPR022630">
    <property type="entry name" value="S-AdoMet_synt_C"/>
</dbReference>
<protein>
    <submittedName>
        <fullName evidence="9">Methionine adenosyltransferase domain-containing protein</fullName>
    </submittedName>
</protein>
<keyword evidence="4" id="KW-0547">Nucleotide-binding</keyword>
<dbReference type="Pfam" id="PF02773">
    <property type="entry name" value="S-AdoMet_synt_C"/>
    <property type="match status" value="1"/>
</dbReference>
<sequence>RWVAKNVVAAGLASRCEVQVAYAIGKAEPVGLFVETFGTARVPQAVLEKAIGDVFDLSPKGIIRDLDLLRPIYGQTAAYGHFGRELPDFTWERTDRVDALRAAAGV</sequence>
<keyword evidence="6" id="KW-0460">Magnesium</keyword>
<proteinExistence type="predicted"/>
<keyword evidence="2" id="KW-0808">Transferase</keyword>
<keyword evidence="10" id="KW-1185">Reference proteome</keyword>
<dbReference type="InterPro" id="IPR022636">
    <property type="entry name" value="S-AdoMet_synthetase_sfam"/>
</dbReference>
<evidence type="ECO:0000256" key="7">
    <source>
        <dbReference type="ARBA" id="ARBA00022958"/>
    </source>
</evidence>
<evidence type="ECO:0000256" key="2">
    <source>
        <dbReference type="ARBA" id="ARBA00022679"/>
    </source>
</evidence>
<organism evidence="9 10">
    <name type="scientific">Streptomyces nogalater</name>
    <dbReference type="NCBI Taxonomy" id="38314"/>
    <lineage>
        <taxon>Bacteria</taxon>
        <taxon>Bacillati</taxon>
        <taxon>Actinomycetota</taxon>
        <taxon>Actinomycetes</taxon>
        <taxon>Kitasatosporales</taxon>
        <taxon>Streptomycetaceae</taxon>
        <taxon>Streptomyces</taxon>
    </lineage>
</organism>
<dbReference type="Proteomes" id="UP001596065">
    <property type="component" value="Unassembled WGS sequence"/>
</dbReference>
<dbReference type="RefSeq" id="WP_382466681.1">
    <property type="nucleotide sequence ID" value="NZ_JBHSOE010000006.1"/>
</dbReference>
<evidence type="ECO:0000256" key="6">
    <source>
        <dbReference type="ARBA" id="ARBA00022842"/>
    </source>
</evidence>
<accession>A0ABW0WB88</accession>
<evidence type="ECO:0000259" key="8">
    <source>
        <dbReference type="Pfam" id="PF02773"/>
    </source>
</evidence>
<feature type="domain" description="S-adenosylmethionine synthetase C-terminal" evidence="8">
    <location>
        <begin position="1"/>
        <end position="93"/>
    </location>
</feature>
<dbReference type="EMBL" id="JBHSOE010000006">
    <property type="protein sequence ID" value="MFC5655055.1"/>
    <property type="molecule type" value="Genomic_DNA"/>
</dbReference>
<keyword evidence="3" id="KW-0479">Metal-binding</keyword>
<dbReference type="Gene3D" id="3.30.300.10">
    <property type="match status" value="1"/>
</dbReference>
<dbReference type="PANTHER" id="PTHR11964">
    <property type="entry name" value="S-ADENOSYLMETHIONINE SYNTHETASE"/>
    <property type="match status" value="1"/>
</dbReference>
<keyword evidence="5" id="KW-0067">ATP-binding</keyword>
<evidence type="ECO:0000256" key="1">
    <source>
        <dbReference type="ARBA" id="ARBA00022563"/>
    </source>
</evidence>
<name>A0ABW0WB88_STRNO</name>
<keyword evidence="1" id="KW-0554">One-carbon metabolism</keyword>
<comment type="caution">
    <text evidence="9">The sequence shown here is derived from an EMBL/GenBank/DDBJ whole genome shotgun (WGS) entry which is preliminary data.</text>
</comment>
<reference evidence="10" key="1">
    <citation type="journal article" date="2019" name="Int. J. Syst. Evol. Microbiol.">
        <title>The Global Catalogue of Microorganisms (GCM) 10K type strain sequencing project: providing services to taxonomists for standard genome sequencing and annotation.</title>
        <authorList>
            <consortium name="The Broad Institute Genomics Platform"/>
            <consortium name="The Broad Institute Genome Sequencing Center for Infectious Disease"/>
            <person name="Wu L."/>
            <person name="Ma J."/>
        </authorList>
    </citation>
    <scope>NUCLEOTIDE SEQUENCE [LARGE SCALE GENOMIC DNA]</scope>
    <source>
        <strain evidence="10">KCTC 5701</strain>
    </source>
</reference>
<gene>
    <name evidence="9" type="ORF">ACFP3J_06065</name>
</gene>
<keyword evidence="7" id="KW-0630">Potassium</keyword>